<name>A0A8S2RUU9_9BILA</name>
<dbReference type="Proteomes" id="UP000682733">
    <property type="component" value="Unassembled WGS sequence"/>
</dbReference>
<reference evidence="2" key="1">
    <citation type="submission" date="2021-02" db="EMBL/GenBank/DDBJ databases">
        <authorList>
            <person name="Nowell W R."/>
        </authorList>
    </citation>
    <scope>NUCLEOTIDE SEQUENCE</scope>
</reference>
<dbReference type="EMBL" id="CAJOBA010045788">
    <property type="protein sequence ID" value="CAF4181399.1"/>
    <property type="molecule type" value="Genomic_DNA"/>
</dbReference>
<dbReference type="EMBL" id="CAJNOK010024120">
    <property type="protein sequence ID" value="CAF1372400.1"/>
    <property type="molecule type" value="Genomic_DNA"/>
</dbReference>
<proteinExistence type="predicted"/>
<protein>
    <submittedName>
        <fullName evidence="2">Uncharacterized protein</fullName>
    </submittedName>
</protein>
<dbReference type="AlphaFoldDB" id="A0A8S2RUU9"/>
<comment type="caution">
    <text evidence="2">The sequence shown here is derived from an EMBL/GenBank/DDBJ whole genome shotgun (WGS) entry which is preliminary data.</text>
</comment>
<evidence type="ECO:0000313" key="2">
    <source>
        <dbReference type="EMBL" id="CAF4181399.1"/>
    </source>
</evidence>
<dbReference type="Proteomes" id="UP000677228">
    <property type="component" value="Unassembled WGS sequence"/>
</dbReference>
<organism evidence="2 3">
    <name type="scientific">Didymodactylos carnosus</name>
    <dbReference type="NCBI Taxonomy" id="1234261"/>
    <lineage>
        <taxon>Eukaryota</taxon>
        <taxon>Metazoa</taxon>
        <taxon>Spiralia</taxon>
        <taxon>Gnathifera</taxon>
        <taxon>Rotifera</taxon>
        <taxon>Eurotatoria</taxon>
        <taxon>Bdelloidea</taxon>
        <taxon>Philodinida</taxon>
        <taxon>Philodinidae</taxon>
        <taxon>Didymodactylos</taxon>
    </lineage>
</organism>
<accession>A0A8S2RUU9</accession>
<evidence type="ECO:0000313" key="3">
    <source>
        <dbReference type="Proteomes" id="UP000682733"/>
    </source>
</evidence>
<gene>
    <name evidence="1" type="ORF">OVA965_LOCUS31734</name>
    <name evidence="2" type="ORF">TMI583_LOCUS32568</name>
</gene>
<evidence type="ECO:0000313" key="1">
    <source>
        <dbReference type="EMBL" id="CAF1372400.1"/>
    </source>
</evidence>
<sequence>GYTDLTNILSLLESDVDISEALSVGSALSPTIPSCITQSSEEEDIDEFLNTKSGQAVTPTTKRNGKNFDFGGKNINFSSSVTNVKRIVRRRIKRFVKVKSGKARRSIMETKQQERYPVYEMT</sequence>
<feature type="non-terminal residue" evidence="2">
    <location>
        <position position="1"/>
    </location>
</feature>